<dbReference type="EMBL" id="JBAGNM010000003">
    <property type="protein sequence ID" value="MEW6954308.1"/>
    <property type="molecule type" value="Genomic_DNA"/>
</dbReference>
<sequence length="265" mass="28653">MVDQRLLPRTRQAELAKRILSEGHMTVADLAAEFDVSADTIRRDLYVLDKAGTIVRAHGGAMNPLSIAKPDTRVDVRLKFKNDEKIAIAKTVADLIPDQSTLIVNGGTTTLQLAHALRDHRDLTIATNNLRFPQIIPANCFQDLYVFGGRVRSQMETTVGKLELPHGDLTQPVDFKADYAVIGVGGIVTDGYVTSNLAEGGMIAEMIAHSAIPIIVADDTKFNRSLFANIGPLSVAKYLVTNAEPPEDLNTALISNGVKVVIASL</sequence>
<dbReference type="Proteomes" id="UP001555100">
    <property type="component" value="Unassembled WGS sequence"/>
</dbReference>
<reference evidence="8 9" key="1">
    <citation type="submission" date="2024-01" db="EMBL/GenBank/DDBJ databases">
        <title>Genomic analysis and antimicrobial resistance profiles of Trueperella pyogenes isolated from domestic and wild animals.</title>
        <authorList>
            <person name="Magossi G."/>
            <person name="Gzyl K.E."/>
            <person name="Holman D.B."/>
            <person name="Amat S."/>
        </authorList>
    </citation>
    <scope>NUCLEOTIDE SEQUENCE [LARGE SCALE GENOMIC DNA]</scope>
    <source>
        <strain evidence="8 9">1494</strain>
    </source>
</reference>
<organism evidence="8 9">
    <name type="scientific">Trueperella pyogenes</name>
    <dbReference type="NCBI Taxonomy" id="1661"/>
    <lineage>
        <taxon>Bacteria</taxon>
        <taxon>Bacillati</taxon>
        <taxon>Actinomycetota</taxon>
        <taxon>Actinomycetes</taxon>
        <taxon>Actinomycetales</taxon>
        <taxon>Actinomycetaceae</taxon>
        <taxon>Trueperella</taxon>
    </lineage>
</organism>
<evidence type="ECO:0000313" key="8">
    <source>
        <dbReference type="EMBL" id="MEW6954308.1"/>
    </source>
</evidence>
<evidence type="ECO:0000256" key="2">
    <source>
        <dbReference type="ARBA" id="ARBA00022491"/>
    </source>
</evidence>
<dbReference type="SMART" id="SM01134">
    <property type="entry name" value="DeoRC"/>
    <property type="match status" value="1"/>
</dbReference>
<evidence type="ECO:0000259" key="7">
    <source>
        <dbReference type="PROSITE" id="PS51000"/>
    </source>
</evidence>
<keyword evidence="9" id="KW-1185">Reference proteome</keyword>
<dbReference type="PROSITE" id="PS00894">
    <property type="entry name" value="HTH_DEOR_1"/>
    <property type="match status" value="1"/>
</dbReference>
<dbReference type="InterPro" id="IPR018356">
    <property type="entry name" value="Tscrpt_reg_HTH_DeoR_CS"/>
</dbReference>
<keyword evidence="2" id="KW-0678">Repressor</keyword>
<dbReference type="PROSITE" id="PS51000">
    <property type="entry name" value="HTH_DEOR_2"/>
    <property type="match status" value="1"/>
</dbReference>
<gene>
    <name evidence="8" type="ORF">V3M73_04650</name>
</gene>
<keyword evidence="4 8" id="KW-0238">DNA-binding</keyword>
<evidence type="ECO:0000256" key="5">
    <source>
        <dbReference type="ARBA" id="ARBA00023163"/>
    </source>
</evidence>
<dbReference type="InterPro" id="IPR036388">
    <property type="entry name" value="WH-like_DNA-bd_sf"/>
</dbReference>
<name>A0ABV3NAR9_9ACTO</name>
<dbReference type="Pfam" id="PF00455">
    <property type="entry name" value="DeoRC"/>
    <property type="match status" value="1"/>
</dbReference>
<comment type="caution">
    <text evidence="8">The sequence shown here is derived from an EMBL/GenBank/DDBJ whole genome shotgun (WGS) entry which is preliminary data.</text>
</comment>
<dbReference type="GO" id="GO:0003677">
    <property type="term" value="F:DNA binding"/>
    <property type="evidence" value="ECO:0007669"/>
    <property type="project" value="UniProtKB-KW"/>
</dbReference>
<keyword evidence="5" id="KW-0804">Transcription</keyword>
<evidence type="ECO:0000256" key="4">
    <source>
        <dbReference type="ARBA" id="ARBA00023125"/>
    </source>
</evidence>
<evidence type="ECO:0000256" key="6">
    <source>
        <dbReference type="ARBA" id="ARBA00024937"/>
    </source>
</evidence>
<dbReference type="SMART" id="SM00420">
    <property type="entry name" value="HTH_DEOR"/>
    <property type="match status" value="1"/>
</dbReference>
<dbReference type="InterPro" id="IPR014036">
    <property type="entry name" value="DeoR-like_C"/>
</dbReference>
<dbReference type="Pfam" id="PF08220">
    <property type="entry name" value="HTH_DeoR"/>
    <property type="match status" value="1"/>
</dbReference>
<dbReference type="InterPro" id="IPR036390">
    <property type="entry name" value="WH_DNA-bd_sf"/>
</dbReference>
<dbReference type="PANTHER" id="PTHR30363:SF4">
    <property type="entry name" value="GLYCEROL-3-PHOSPHATE REGULON REPRESSOR"/>
    <property type="match status" value="1"/>
</dbReference>
<dbReference type="Gene3D" id="3.30.750.70">
    <property type="entry name" value="4-hydroxybutyrate coenzyme like domains"/>
    <property type="match status" value="1"/>
</dbReference>
<dbReference type="SUPFAM" id="SSF46785">
    <property type="entry name" value="Winged helix' DNA-binding domain"/>
    <property type="match status" value="1"/>
</dbReference>
<dbReference type="Gene3D" id="1.10.10.10">
    <property type="entry name" value="Winged helix-like DNA-binding domain superfamily/Winged helix DNA-binding domain"/>
    <property type="match status" value="1"/>
</dbReference>
<dbReference type="PANTHER" id="PTHR30363">
    <property type="entry name" value="HTH-TYPE TRANSCRIPTIONAL REGULATOR SRLR-RELATED"/>
    <property type="match status" value="1"/>
</dbReference>
<dbReference type="InterPro" id="IPR037171">
    <property type="entry name" value="NagB/RpiA_transferase-like"/>
</dbReference>
<comment type="function">
    <text evidence="6">Repressor of the lactose catabolism operon. Galactose-6-phosphate is the inducer.</text>
</comment>
<keyword evidence="3" id="KW-0805">Transcription regulation</keyword>
<evidence type="ECO:0000313" key="9">
    <source>
        <dbReference type="Proteomes" id="UP001555100"/>
    </source>
</evidence>
<feature type="domain" description="HTH deoR-type" evidence="7">
    <location>
        <begin position="8"/>
        <end position="63"/>
    </location>
</feature>
<dbReference type="InterPro" id="IPR001034">
    <property type="entry name" value="DeoR_HTH"/>
</dbReference>
<proteinExistence type="predicted"/>
<accession>A0ABV3NAR9</accession>
<evidence type="ECO:0000256" key="1">
    <source>
        <dbReference type="ARBA" id="ARBA00021390"/>
    </source>
</evidence>
<dbReference type="PRINTS" id="PR00037">
    <property type="entry name" value="HTHLACR"/>
</dbReference>
<dbReference type="SUPFAM" id="SSF100950">
    <property type="entry name" value="NagB/RpiA/CoA transferase-like"/>
    <property type="match status" value="1"/>
</dbReference>
<dbReference type="RefSeq" id="WP_039663990.1">
    <property type="nucleotide sequence ID" value="NZ_CP028833.1"/>
</dbReference>
<protein>
    <recommendedName>
        <fullName evidence="1">Lactose phosphotransferase system repressor</fullName>
    </recommendedName>
</protein>
<evidence type="ECO:0000256" key="3">
    <source>
        <dbReference type="ARBA" id="ARBA00023015"/>
    </source>
</evidence>
<dbReference type="InterPro" id="IPR050313">
    <property type="entry name" value="Carb_Metab_HTH_regulators"/>
</dbReference>